<accession>A0A5N8VDP9</accession>
<reference evidence="2 3" key="1">
    <citation type="submission" date="2019-07" db="EMBL/GenBank/DDBJ databases">
        <title>New species of Amycolatopsis and Streptomyces.</title>
        <authorList>
            <person name="Duangmal K."/>
            <person name="Teo W.F.A."/>
            <person name="Lipun K."/>
        </authorList>
    </citation>
    <scope>NUCLEOTIDE SEQUENCE [LARGE SCALE GENOMIC DNA]</scope>
    <source>
        <strain evidence="2 3">NBRC 109810</strain>
    </source>
</reference>
<name>A0A5N8VDP9_9ACTN</name>
<dbReference type="RefSeq" id="WP_152889219.1">
    <property type="nucleotide sequence ID" value="NZ_VJZD01000066.1"/>
</dbReference>
<evidence type="ECO:0000313" key="2">
    <source>
        <dbReference type="EMBL" id="MPY33159.1"/>
    </source>
</evidence>
<sequence length="202" mass="22056">MTEPGLFELEAVVVGQPKRSWWRRYSGPDLTVSSLEGIPLALVAHIDDTLSLLSEVSGEDVVRIERRTRFGPFEQFAPTSFHFVDAAGHEVGTAGTRGLVKTRQLSLSTEQGRRLFLTRRGNLGLEWRLTETETDLEESPDQSPAPEPLGRVTASTVDRWVGLQQYVVELGSGLGVSERLTVVASVVCLHLLRRPPGGGGPA</sequence>
<protein>
    <submittedName>
        <fullName evidence="2">Uncharacterized protein</fullName>
    </submittedName>
</protein>
<evidence type="ECO:0000256" key="1">
    <source>
        <dbReference type="SAM" id="MobiDB-lite"/>
    </source>
</evidence>
<proteinExistence type="predicted"/>
<dbReference type="EMBL" id="VJZD01000066">
    <property type="protein sequence ID" value="MPY33159.1"/>
    <property type="molecule type" value="Genomic_DNA"/>
</dbReference>
<gene>
    <name evidence="2" type="ORF">FNH09_18400</name>
</gene>
<dbReference type="AlphaFoldDB" id="A0A5N8VDP9"/>
<organism evidence="2 3">
    <name type="scientific">Streptomyces adustus</name>
    <dbReference type="NCBI Taxonomy" id="1609272"/>
    <lineage>
        <taxon>Bacteria</taxon>
        <taxon>Bacillati</taxon>
        <taxon>Actinomycetota</taxon>
        <taxon>Actinomycetes</taxon>
        <taxon>Kitasatosporales</taxon>
        <taxon>Streptomycetaceae</taxon>
        <taxon>Streptomyces</taxon>
    </lineage>
</organism>
<keyword evidence="3" id="KW-1185">Reference proteome</keyword>
<dbReference type="OrthoDB" id="4165161at2"/>
<feature type="region of interest" description="Disordered" evidence="1">
    <location>
        <begin position="131"/>
        <end position="151"/>
    </location>
</feature>
<evidence type="ECO:0000313" key="3">
    <source>
        <dbReference type="Proteomes" id="UP000325849"/>
    </source>
</evidence>
<dbReference type="Proteomes" id="UP000325849">
    <property type="component" value="Unassembled WGS sequence"/>
</dbReference>
<comment type="caution">
    <text evidence="2">The sequence shown here is derived from an EMBL/GenBank/DDBJ whole genome shotgun (WGS) entry which is preliminary data.</text>
</comment>